<proteinExistence type="predicted"/>
<evidence type="ECO:0000313" key="2">
    <source>
        <dbReference type="Proteomes" id="UP000060630"/>
    </source>
</evidence>
<comment type="caution">
    <text evidence="1">The sequence shown here is derived from an EMBL/GenBank/DDBJ whole genome shotgun (WGS) entry which is preliminary data.</text>
</comment>
<evidence type="ECO:0000313" key="1">
    <source>
        <dbReference type="EMBL" id="KWA83809.1"/>
    </source>
</evidence>
<dbReference type="RefSeq" id="WP_060192012.1">
    <property type="nucleotide sequence ID" value="NZ_LPHD01000049.1"/>
</dbReference>
<accession>A0A106QB84</accession>
<name>A0A106QB84_9BURK</name>
<gene>
    <name evidence="1" type="ORF">WL29_20815</name>
</gene>
<organism evidence="1 2">
    <name type="scientific">Burkholderia ubonensis</name>
    <dbReference type="NCBI Taxonomy" id="101571"/>
    <lineage>
        <taxon>Bacteria</taxon>
        <taxon>Pseudomonadati</taxon>
        <taxon>Pseudomonadota</taxon>
        <taxon>Betaproteobacteria</taxon>
        <taxon>Burkholderiales</taxon>
        <taxon>Burkholderiaceae</taxon>
        <taxon>Burkholderia</taxon>
        <taxon>Burkholderia cepacia complex</taxon>
    </lineage>
</organism>
<sequence>MNLVDYTHPGRVPALYLPNDRRSPEYYLRLDELPPGHRYYSIHWALFRYPEWLEGGSAWVQAKAIFEDLKHLAEKQGVDVAQLRPVVGSDDPGFDEALAQGLRTFDLRPMVAEVVPRSLTMPSAQAVTAGE</sequence>
<reference evidence="1 2" key="1">
    <citation type="submission" date="2015-11" db="EMBL/GenBank/DDBJ databases">
        <title>Expanding the genomic diversity of Burkholderia species for the development of highly accurate diagnostics.</title>
        <authorList>
            <person name="Sahl J."/>
            <person name="Keim P."/>
            <person name="Wagner D."/>
        </authorList>
    </citation>
    <scope>NUCLEOTIDE SEQUENCE [LARGE SCALE GENOMIC DNA]</scope>
    <source>
        <strain evidence="1 2">MSMB2087WGS</strain>
    </source>
</reference>
<dbReference type="Proteomes" id="UP000060630">
    <property type="component" value="Unassembled WGS sequence"/>
</dbReference>
<protein>
    <submittedName>
        <fullName evidence="1">Uncharacterized protein</fullName>
    </submittedName>
</protein>
<dbReference type="AlphaFoldDB" id="A0A106QB84"/>
<dbReference type="EMBL" id="LPHD01000049">
    <property type="protein sequence ID" value="KWA83809.1"/>
    <property type="molecule type" value="Genomic_DNA"/>
</dbReference>